<name>B8C1I3_THAPS</name>
<keyword evidence="1" id="KW-0072">Autophagy</keyword>
<dbReference type="Proteomes" id="UP000001449">
    <property type="component" value="Chromosome 4"/>
</dbReference>
<dbReference type="HOGENOM" id="CLU_1177467_0_0_1"/>
<dbReference type="AlphaFoldDB" id="B8C1I3"/>
<dbReference type="RefSeq" id="XP_002289246.1">
    <property type="nucleotide sequence ID" value="XM_002289210.1"/>
</dbReference>
<feature type="domain" description="Autophagy-related protein 11 C-terminal" evidence="4">
    <location>
        <begin position="107"/>
        <end position="231"/>
    </location>
</feature>
<dbReference type="GO" id="GO:0000045">
    <property type="term" value="P:autophagosome assembly"/>
    <property type="evidence" value="ECO:0007669"/>
    <property type="project" value="InterPro"/>
</dbReference>
<keyword evidence="6" id="KW-1185">Reference proteome</keyword>
<feature type="region of interest" description="Disordered" evidence="3">
    <location>
        <begin position="118"/>
        <end position="140"/>
    </location>
</feature>
<dbReference type="PANTHER" id="PTHR13222:SF1">
    <property type="entry name" value="RB1-INDUCIBLE COILED-COIL PROTEIN 1"/>
    <property type="match status" value="1"/>
</dbReference>
<dbReference type="STRING" id="35128.B8C1I3"/>
<evidence type="ECO:0000256" key="2">
    <source>
        <dbReference type="ARBA" id="ARBA00023054"/>
    </source>
</evidence>
<dbReference type="InterPro" id="IPR019460">
    <property type="entry name" value="Atg11_C"/>
</dbReference>
<dbReference type="EMBL" id="CM000641">
    <property type="protein sequence ID" value="EED92783.1"/>
    <property type="molecule type" value="Genomic_DNA"/>
</dbReference>
<accession>B8C1I3</accession>
<evidence type="ECO:0000256" key="3">
    <source>
        <dbReference type="SAM" id="MobiDB-lite"/>
    </source>
</evidence>
<evidence type="ECO:0000313" key="6">
    <source>
        <dbReference type="Proteomes" id="UP000001449"/>
    </source>
</evidence>
<dbReference type="InParanoid" id="B8C1I3"/>
<dbReference type="InterPro" id="IPR040040">
    <property type="entry name" value="ATG11"/>
</dbReference>
<gene>
    <name evidence="5" type="ORF">THAPSDRAFT_268652</name>
</gene>
<dbReference type="Pfam" id="PF10377">
    <property type="entry name" value="ATG11"/>
    <property type="match status" value="1"/>
</dbReference>
<evidence type="ECO:0000259" key="4">
    <source>
        <dbReference type="Pfam" id="PF10377"/>
    </source>
</evidence>
<reference evidence="5 6" key="2">
    <citation type="journal article" date="2008" name="Nature">
        <title>The Phaeodactylum genome reveals the evolutionary history of diatom genomes.</title>
        <authorList>
            <person name="Bowler C."/>
            <person name="Allen A.E."/>
            <person name="Badger J.H."/>
            <person name="Grimwood J."/>
            <person name="Jabbari K."/>
            <person name="Kuo A."/>
            <person name="Maheswari U."/>
            <person name="Martens C."/>
            <person name="Maumus F."/>
            <person name="Otillar R.P."/>
            <person name="Rayko E."/>
            <person name="Salamov A."/>
            <person name="Vandepoele K."/>
            <person name="Beszteri B."/>
            <person name="Gruber A."/>
            <person name="Heijde M."/>
            <person name="Katinka M."/>
            <person name="Mock T."/>
            <person name="Valentin K."/>
            <person name="Verret F."/>
            <person name="Berges J.A."/>
            <person name="Brownlee C."/>
            <person name="Cadoret J.P."/>
            <person name="Chiovitti A."/>
            <person name="Choi C.J."/>
            <person name="Coesel S."/>
            <person name="De Martino A."/>
            <person name="Detter J.C."/>
            <person name="Durkin C."/>
            <person name="Falciatore A."/>
            <person name="Fournet J."/>
            <person name="Haruta M."/>
            <person name="Huysman M.J."/>
            <person name="Jenkins B.D."/>
            <person name="Jiroutova K."/>
            <person name="Jorgensen R.E."/>
            <person name="Joubert Y."/>
            <person name="Kaplan A."/>
            <person name="Kroger N."/>
            <person name="Kroth P.G."/>
            <person name="La Roche J."/>
            <person name="Lindquist E."/>
            <person name="Lommer M."/>
            <person name="Martin-Jezequel V."/>
            <person name="Lopez P.J."/>
            <person name="Lucas S."/>
            <person name="Mangogna M."/>
            <person name="McGinnis K."/>
            <person name="Medlin L.K."/>
            <person name="Montsant A."/>
            <person name="Oudot-Le Secq M.P."/>
            <person name="Napoli C."/>
            <person name="Obornik M."/>
            <person name="Parker M.S."/>
            <person name="Petit J.L."/>
            <person name="Porcel B.M."/>
            <person name="Poulsen N."/>
            <person name="Robison M."/>
            <person name="Rychlewski L."/>
            <person name="Rynearson T.A."/>
            <person name="Schmutz J."/>
            <person name="Shapiro H."/>
            <person name="Siaut M."/>
            <person name="Stanley M."/>
            <person name="Sussman M.R."/>
            <person name="Taylor A.R."/>
            <person name="Vardi A."/>
            <person name="von Dassow P."/>
            <person name="Vyverman W."/>
            <person name="Willis A."/>
            <person name="Wyrwicz L.S."/>
            <person name="Rokhsar D.S."/>
            <person name="Weissenbach J."/>
            <person name="Armbrust E.V."/>
            <person name="Green B.R."/>
            <person name="Van de Peer Y."/>
            <person name="Grigoriev I.V."/>
        </authorList>
    </citation>
    <scope>NUCLEOTIDE SEQUENCE [LARGE SCALE GENOMIC DNA]</scope>
    <source>
        <strain evidence="5 6">CCMP1335</strain>
    </source>
</reference>
<evidence type="ECO:0000313" key="5">
    <source>
        <dbReference type="EMBL" id="EED92783.1"/>
    </source>
</evidence>
<proteinExistence type="predicted"/>
<organism evidence="5 6">
    <name type="scientific">Thalassiosira pseudonana</name>
    <name type="common">Marine diatom</name>
    <name type="synonym">Cyclotella nana</name>
    <dbReference type="NCBI Taxonomy" id="35128"/>
    <lineage>
        <taxon>Eukaryota</taxon>
        <taxon>Sar</taxon>
        <taxon>Stramenopiles</taxon>
        <taxon>Ochrophyta</taxon>
        <taxon>Bacillariophyta</taxon>
        <taxon>Coscinodiscophyceae</taxon>
        <taxon>Thalassiosirophycidae</taxon>
        <taxon>Thalassiosirales</taxon>
        <taxon>Thalassiosiraceae</taxon>
        <taxon>Thalassiosira</taxon>
    </lineage>
</organism>
<protein>
    <recommendedName>
        <fullName evidence="4">Autophagy-related protein 11 C-terminal domain-containing protein</fullName>
    </recommendedName>
</protein>
<dbReference type="PANTHER" id="PTHR13222">
    <property type="entry name" value="RB1-INDUCIBLE COILED-COIL"/>
    <property type="match status" value="1"/>
</dbReference>
<reference evidence="5 6" key="1">
    <citation type="journal article" date="2004" name="Science">
        <title>The genome of the diatom Thalassiosira pseudonana: ecology, evolution, and metabolism.</title>
        <authorList>
            <person name="Armbrust E.V."/>
            <person name="Berges J.A."/>
            <person name="Bowler C."/>
            <person name="Green B.R."/>
            <person name="Martinez D."/>
            <person name="Putnam N.H."/>
            <person name="Zhou S."/>
            <person name="Allen A.E."/>
            <person name="Apt K.E."/>
            <person name="Bechner M."/>
            <person name="Brzezinski M.A."/>
            <person name="Chaal B.K."/>
            <person name="Chiovitti A."/>
            <person name="Davis A.K."/>
            <person name="Demarest M.S."/>
            <person name="Detter J.C."/>
            <person name="Glavina T."/>
            <person name="Goodstein D."/>
            <person name="Hadi M.Z."/>
            <person name="Hellsten U."/>
            <person name="Hildebrand M."/>
            <person name="Jenkins B.D."/>
            <person name="Jurka J."/>
            <person name="Kapitonov V.V."/>
            <person name="Kroger N."/>
            <person name="Lau W.W."/>
            <person name="Lane T.W."/>
            <person name="Larimer F.W."/>
            <person name="Lippmeier J.C."/>
            <person name="Lucas S."/>
            <person name="Medina M."/>
            <person name="Montsant A."/>
            <person name="Obornik M."/>
            <person name="Parker M.S."/>
            <person name="Palenik B."/>
            <person name="Pazour G.J."/>
            <person name="Richardson P.M."/>
            <person name="Rynearson T.A."/>
            <person name="Saito M.A."/>
            <person name="Schwartz D.C."/>
            <person name="Thamatrakoln K."/>
            <person name="Valentin K."/>
            <person name="Vardi A."/>
            <person name="Wilkerson F.P."/>
            <person name="Rokhsar D.S."/>
        </authorList>
    </citation>
    <scope>NUCLEOTIDE SEQUENCE [LARGE SCALE GENOMIC DNA]</scope>
    <source>
        <strain evidence="5 6">CCMP1335</strain>
    </source>
</reference>
<dbReference type="GeneID" id="7452635"/>
<dbReference type="PaxDb" id="35128-Thaps268652"/>
<dbReference type="KEGG" id="tps:THAPSDRAFT_268652"/>
<feature type="compositionally biased region" description="Polar residues" evidence="3">
    <location>
        <begin position="124"/>
        <end position="140"/>
    </location>
</feature>
<keyword evidence="2" id="KW-0175">Coiled coil</keyword>
<sequence>MDLGSTMGRVGNDPRGSIIGPSFIVSVDDNSGHDDVIMRTVCHEGSDARREDSNAECATLLYENATLRQALERAGGKPPLLYVNDKTKQISMDVAEKNAKISSMEVELANMKLELEKARRDTQQSRQSQKNSATTQTEVNQCDKISHTSFQVGDVGLFMPTGRGKGGKRIYLAFHSGCPHRYLSSDCITGSPDFVLGRIVYQEEFTAGALESDSNPFGLHVGTKYWVLTVETMKRG</sequence>
<dbReference type="eggNOG" id="ENOG502RRBP">
    <property type="taxonomic scope" value="Eukaryota"/>
</dbReference>
<evidence type="ECO:0000256" key="1">
    <source>
        <dbReference type="ARBA" id="ARBA00023006"/>
    </source>
</evidence>